<comment type="subcellular location">
    <subcellularLocation>
        <location evidence="1">Cell envelope</location>
    </subcellularLocation>
</comment>
<dbReference type="EMBL" id="NBXB01000011">
    <property type="protein sequence ID" value="RFA16462.1"/>
    <property type="molecule type" value="Genomic_DNA"/>
</dbReference>
<keyword evidence="4" id="KW-0186">Copper</keyword>
<comment type="caution">
    <text evidence="8">The sequence shown here is derived from an EMBL/GenBank/DDBJ whole genome shotgun (WGS) entry which is preliminary data.</text>
</comment>
<feature type="domain" description="CopC" evidence="7">
    <location>
        <begin position="33"/>
        <end position="131"/>
    </location>
</feature>
<dbReference type="Proteomes" id="UP000256541">
    <property type="component" value="Unassembled WGS sequence"/>
</dbReference>
<feature type="transmembrane region" description="Helical" evidence="5">
    <location>
        <begin position="172"/>
        <end position="199"/>
    </location>
</feature>
<dbReference type="RefSeq" id="WP_116410325.1">
    <property type="nucleotide sequence ID" value="NZ_NBXB01000011.1"/>
</dbReference>
<evidence type="ECO:0000313" key="8">
    <source>
        <dbReference type="EMBL" id="RFA16462.1"/>
    </source>
</evidence>
<evidence type="ECO:0000256" key="6">
    <source>
        <dbReference type="SAM" id="SignalP"/>
    </source>
</evidence>
<dbReference type="AlphaFoldDB" id="A0A3E0W2E1"/>
<dbReference type="GO" id="GO:0005507">
    <property type="term" value="F:copper ion binding"/>
    <property type="evidence" value="ECO:0007669"/>
    <property type="project" value="InterPro"/>
</dbReference>
<dbReference type="Pfam" id="PF04234">
    <property type="entry name" value="CopC"/>
    <property type="match status" value="1"/>
</dbReference>
<sequence>MKKMFVLRAGTAAAALLVAVGLAALPAGSASAHDFLVSSSPAAGSTVTAPPSSVSLTFNDLVLDLSGDGSSSIVEVTGPGATTTHFETGCASILGRTVSVPVALGGAGVYALSWQIVSSDGHPVSNSITFTYAPPAGAVAAAGTAAAPDCGRAGTSTLGALPSTTTSESDGAAGWLILAVAGGIVVLAVLAVGAVLLVARRRGKSEEKS</sequence>
<dbReference type="PANTHER" id="PTHR34820">
    <property type="entry name" value="INNER MEMBRANE PROTEIN YEBZ"/>
    <property type="match status" value="1"/>
</dbReference>
<dbReference type="InterPro" id="IPR032694">
    <property type="entry name" value="CopC/D"/>
</dbReference>
<feature type="chain" id="PRO_5017782203" description="CopC domain-containing protein" evidence="6">
    <location>
        <begin position="33"/>
        <end position="209"/>
    </location>
</feature>
<feature type="signal peptide" evidence="6">
    <location>
        <begin position="1"/>
        <end position="32"/>
    </location>
</feature>
<dbReference type="OrthoDB" id="5242236at2"/>
<dbReference type="Gene3D" id="2.60.40.1220">
    <property type="match status" value="1"/>
</dbReference>
<keyword evidence="5" id="KW-1133">Transmembrane helix</keyword>
<dbReference type="GO" id="GO:0030313">
    <property type="term" value="C:cell envelope"/>
    <property type="evidence" value="ECO:0007669"/>
    <property type="project" value="UniProtKB-SubCell"/>
</dbReference>
<dbReference type="InterPro" id="IPR014755">
    <property type="entry name" value="Cu-Rt/internalin_Ig-like"/>
</dbReference>
<reference evidence="8 9" key="1">
    <citation type="submission" date="2017-04" db="EMBL/GenBank/DDBJ databases">
        <title>Comparative genome analysis of Subtercola boreus.</title>
        <authorList>
            <person name="Cho Y.-J."/>
            <person name="Cho A."/>
            <person name="Kim O.-S."/>
            <person name="Lee J.-I."/>
        </authorList>
    </citation>
    <scope>NUCLEOTIDE SEQUENCE [LARGE SCALE GENOMIC DNA]</scope>
    <source>
        <strain evidence="8 9">P27479</strain>
    </source>
</reference>
<dbReference type="PANTHER" id="PTHR34820:SF4">
    <property type="entry name" value="INNER MEMBRANE PROTEIN YEBZ"/>
    <property type="match status" value="1"/>
</dbReference>
<evidence type="ECO:0000256" key="2">
    <source>
        <dbReference type="ARBA" id="ARBA00022723"/>
    </source>
</evidence>
<evidence type="ECO:0000313" key="9">
    <source>
        <dbReference type="Proteomes" id="UP000256541"/>
    </source>
</evidence>
<evidence type="ECO:0000256" key="4">
    <source>
        <dbReference type="ARBA" id="ARBA00023008"/>
    </source>
</evidence>
<dbReference type="GO" id="GO:0006825">
    <property type="term" value="P:copper ion transport"/>
    <property type="evidence" value="ECO:0007669"/>
    <property type="project" value="InterPro"/>
</dbReference>
<protein>
    <recommendedName>
        <fullName evidence="7">CopC domain-containing protein</fullName>
    </recommendedName>
</protein>
<organism evidence="8 9">
    <name type="scientific">Subtercola boreus</name>
    <dbReference type="NCBI Taxonomy" id="120213"/>
    <lineage>
        <taxon>Bacteria</taxon>
        <taxon>Bacillati</taxon>
        <taxon>Actinomycetota</taxon>
        <taxon>Actinomycetes</taxon>
        <taxon>Micrococcales</taxon>
        <taxon>Microbacteriaceae</taxon>
        <taxon>Subtercola</taxon>
    </lineage>
</organism>
<keyword evidence="3 6" id="KW-0732">Signal</keyword>
<name>A0A3E0W2E1_9MICO</name>
<keyword evidence="2" id="KW-0479">Metal-binding</keyword>
<dbReference type="GO" id="GO:0046688">
    <property type="term" value="P:response to copper ion"/>
    <property type="evidence" value="ECO:0007669"/>
    <property type="project" value="InterPro"/>
</dbReference>
<keyword evidence="5" id="KW-0472">Membrane</keyword>
<evidence type="ECO:0000256" key="5">
    <source>
        <dbReference type="SAM" id="Phobius"/>
    </source>
</evidence>
<dbReference type="GO" id="GO:0042597">
    <property type="term" value="C:periplasmic space"/>
    <property type="evidence" value="ECO:0007669"/>
    <property type="project" value="InterPro"/>
</dbReference>
<evidence type="ECO:0000259" key="7">
    <source>
        <dbReference type="Pfam" id="PF04234"/>
    </source>
</evidence>
<evidence type="ECO:0000256" key="3">
    <source>
        <dbReference type="ARBA" id="ARBA00022729"/>
    </source>
</evidence>
<evidence type="ECO:0000256" key="1">
    <source>
        <dbReference type="ARBA" id="ARBA00004196"/>
    </source>
</evidence>
<dbReference type="SUPFAM" id="SSF81296">
    <property type="entry name" value="E set domains"/>
    <property type="match status" value="1"/>
</dbReference>
<keyword evidence="5" id="KW-0812">Transmembrane</keyword>
<accession>A0A3E0W2E1</accession>
<proteinExistence type="predicted"/>
<dbReference type="InterPro" id="IPR007348">
    <property type="entry name" value="CopC_dom"/>
</dbReference>
<gene>
    <name evidence="8" type="ORF">B7R22_02955</name>
</gene>
<dbReference type="GO" id="GO:0005886">
    <property type="term" value="C:plasma membrane"/>
    <property type="evidence" value="ECO:0007669"/>
    <property type="project" value="TreeGrafter"/>
</dbReference>
<dbReference type="InterPro" id="IPR014756">
    <property type="entry name" value="Ig_E-set"/>
</dbReference>